<protein>
    <submittedName>
        <fullName evidence="7">Octaprenyl diphosphate synthase</fullName>
        <ecNumber evidence="7">2.5.1.90</ecNumber>
    </submittedName>
</protein>
<evidence type="ECO:0000313" key="8">
    <source>
        <dbReference type="Proteomes" id="UP000789803"/>
    </source>
</evidence>
<dbReference type="PROSITE" id="PS00444">
    <property type="entry name" value="POLYPRENYL_SYNTHASE_2"/>
    <property type="match status" value="1"/>
</dbReference>
<comment type="caution">
    <text evidence="7">The sequence shown here is derived from an EMBL/GenBank/DDBJ whole genome shotgun (WGS) entry which is preliminary data.</text>
</comment>
<dbReference type="InterPro" id="IPR008949">
    <property type="entry name" value="Isoprenoid_synthase_dom_sf"/>
</dbReference>
<comment type="cofactor">
    <cofactor evidence="1">
        <name>Mg(2+)</name>
        <dbReference type="ChEBI" id="CHEBI:18420"/>
    </cofactor>
</comment>
<evidence type="ECO:0000256" key="4">
    <source>
        <dbReference type="ARBA" id="ARBA00022723"/>
    </source>
</evidence>
<organism evidence="7 8">
    <name type="scientific">Campylobacter majalis</name>
    <dbReference type="NCBI Taxonomy" id="2790656"/>
    <lineage>
        <taxon>Bacteria</taxon>
        <taxon>Pseudomonadati</taxon>
        <taxon>Campylobacterota</taxon>
        <taxon>Epsilonproteobacteria</taxon>
        <taxon>Campylobacterales</taxon>
        <taxon>Campylobacteraceae</taxon>
        <taxon>Campylobacter</taxon>
    </lineage>
</organism>
<dbReference type="RefSeq" id="WP_229932899.1">
    <property type="nucleotide sequence ID" value="NZ_CAJHOF010000008.1"/>
</dbReference>
<evidence type="ECO:0000256" key="2">
    <source>
        <dbReference type="ARBA" id="ARBA00006706"/>
    </source>
</evidence>
<dbReference type="SUPFAM" id="SSF48576">
    <property type="entry name" value="Terpenoid synthases"/>
    <property type="match status" value="1"/>
</dbReference>
<dbReference type="PANTHER" id="PTHR12001:SF69">
    <property type="entry name" value="ALL TRANS-POLYPRENYL-DIPHOSPHATE SYNTHASE PDSS1"/>
    <property type="match status" value="1"/>
</dbReference>
<keyword evidence="4" id="KW-0479">Metal-binding</keyword>
<accession>A0ABN7K807</accession>
<keyword evidence="3 6" id="KW-0808">Transferase</keyword>
<dbReference type="EC" id="2.5.1.90" evidence="7"/>
<comment type="similarity">
    <text evidence="2 6">Belongs to the FPP/GGPP synthase family.</text>
</comment>
<dbReference type="EMBL" id="CAJHOF010000008">
    <property type="protein sequence ID" value="CAD7288633.1"/>
    <property type="molecule type" value="Genomic_DNA"/>
</dbReference>
<evidence type="ECO:0000256" key="6">
    <source>
        <dbReference type="RuleBase" id="RU004466"/>
    </source>
</evidence>
<dbReference type="GO" id="GO:0106350">
    <property type="term" value="F:all-trans-octaprenyl-diphosphate synthase activity"/>
    <property type="evidence" value="ECO:0007669"/>
    <property type="project" value="UniProtKB-EC"/>
</dbReference>
<dbReference type="PANTHER" id="PTHR12001">
    <property type="entry name" value="GERANYLGERANYL PYROPHOSPHATE SYNTHASE"/>
    <property type="match status" value="1"/>
</dbReference>
<proteinExistence type="inferred from homology"/>
<dbReference type="Proteomes" id="UP000789803">
    <property type="component" value="Unassembled WGS sequence"/>
</dbReference>
<evidence type="ECO:0000256" key="1">
    <source>
        <dbReference type="ARBA" id="ARBA00001946"/>
    </source>
</evidence>
<dbReference type="InterPro" id="IPR033749">
    <property type="entry name" value="Polyprenyl_synt_CS"/>
</dbReference>
<reference evidence="7 8" key="1">
    <citation type="submission" date="2020-11" db="EMBL/GenBank/DDBJ databases">
        <authorList>
            <person name="Peeters C."/>
        </authorList>
    </citation>
    <scope>NUCLEOTIDE SEQUENCE [LARGE SCALE GENOMIC DNA]</scope>
    <source>
        <strain evidence="7 8">LMG 7974</strain>
    </source>
</reference>
<dbReference type="Gene3D" id="1.10.600.10">
    <property type="entry name" value="Farnesyl Diphosphate Synthase"/>
    <property type="match status" value="1"/>
</dbReference>
<dbReference type="CDD" id="cd00685">
    <property type="entry name" value="Trans_IPPS_HT"/>
    <property type="match status" value="1"/>
</dbReference>
<dbReference type="PROSITE" id="PS00723">
    <property type="entry name" value="POLYPRENYL_SYNTHASE_1"/>
    <property type="match status" value="1"/>
</dbReference>
<gene>
    <name evidence="7" type="primary">ispB</name>
    <name evidence="7" type="ORF">LMG7974_01101</name>
</gene>
<evidence type="ECO:0000256" key="5">
    <source>
        <dbReference type="ARBA" id="ARBA00022842"/>
    </source>
</evidence>
<evidence type="ECO:0000313" key="7">
    <source>
        <dbReference type="EMBL" id="CAD7288633.1"/>
    </source>
</evidence>
<dbReference type="Pfam" id="PF00348">
    <property type="entry name" value="polyprenyl_synt"/>
    <property type="match status" value="1"/>
</dbReference>
<dbReference type="InterPro" id="IPR000092">
    <property type="entry name" value="Polyprenyl_synt"/>
</dbReference>
<evidence type="ECO:0000256" key="3">
    <source>
        <dbReference type="ARBA" id="ARBA00022679"/>
    </source>
</evidence>
<keyword evidence="8" id="KW-1185">Reference proteome</keyword>
<name>A0ABN7K807_9BACT</name>
<dbReference type="SFLD" id="SFLDS00005">
    <property type="entry name" value="Isoprenoid_Synthase_Type_I"/>
    <property type="match status" value="1"/>
</dbReference>
<sequence length="303" mass="34152">MSNENSLKMIDKIMSDFISELGYSVADEMFLHVSSGKKLRSKLLLSIAGDSDNSLKICAIIELIHLASLLHDDVIDDADTRRGKPSINALFGTKDAVMLGDILYSKAFYELSKIGTQISSIISDAVVKLSIGELMDVRLGESFNDDSKKYMQMIYYKTAILIEATARCGAILAGYDENKFGLYGKNLGLAFQIIDDVLDITQDSIKLGKPSLNDYKEGKTTLPYIHLYENLNKDDKEILRSYHLKELDDNQKAWIKQKFTEFKSIEISIQNAKNLGKEAIEAISEYENEKLKEIIVSMIDREF</sequence>
<keyword evidence="5" id="KW-0460">Magnesium</keyword>